<dbReference type="EMBL" id="BMDT01000003">
    <property type="protein sequence ID" value="GGI65409.1"/>
    <property type="molecule type" value="Genomic_DNA"/>
</dbReference>
<keyword evidence="4 6" id="KW-1133">Transmembrane helix</keyword>
<evidence type="ECO:0000313" key="7">
    <source>
        <dbReference type="EMBL" id="GGI65409.1"/>
    </source>
</evidence>
<comment type="similarity">
    <text evidence="2 6">Belongs to the 4-toluene sulfonate uptake permease (TSUP) (TC 2.A.102) family.</text>
</comment>
<feature type="transmembrane region" description="Helical" evidence="6">
    <location>
        <begin position="241"/>
        <end position="262"/>
    </location>
</feature>
<reference evidence="7" key="2">
    <citation type="submission" date="2020-09" db="EMBL/GenBank/DDBJ databases">
        <authorList>
            <person name="Sun Q."/>
            <person name="Sedlacek I."/>
        </authorList>
    </citation>
    <scope>NUCLEOTIDE SEQUENCE</scope>
    <source>
        <strain evidence="7">CCM 8433</strain>
    </source>
</reference>
<protein>
    <recommendedName>
        <fullName evidence="6">Probable membrane transporter protein</fullName>
    </recommendedName>
</protein>
<dbReference type="InterPro" id="IPR002781">
    <property type="entry name" value="TM_pro_TauE-like"/>
</dbReference>
<evidence type="ECO:0000256" key="3">
    <source>
        <dbReference type="ARBA" id="ARBA00022692"/>
    </source>
</evidence>
<organism evidence="7 8">
    <name type="scientific">Enterococcus alcedinis</name>
    <dbReference type="NCBI Taxonomy" id="1274384"/>
    <lineage>
        <taxon>Bacteria</taxon>
        <taxon>Bacillati</taxon>
        <taxon>Bacillota</taxon>
        <taxon>Bacilli</taxon>
        <taxon>Lactobacillales</taxon>
        <taxon>Enterococcaceae</taxon>
        <taxon>Enterococcus</taxon>
    </lineage>
</organism>
<sequence>MTIGILGMLYFMIIVLANTIGAISGMGGGVIIKPIFDLVGVHQVAEISFYAAVAVFVMSIVSTYRQVQNGIKIAWRFAAWVSFGAVIGGFVGTALLDWFILRLPNEGYAKLIQIGLTIVTLLFAFVYTKYDRPKLSLQHVGWYVLCGFILGTLASLLGIGGGPINVSLLMLLFALPMKDATVYSICTIFFSQLAKLISIGLTSGFAIFDLRLLLFVIPAAIIGGFLGAKLSGLLSSDKVTIVFQMVILFVLLINIYNGLVLIL</sequence>
<name>A0A917JEY7_9ENTE</name>
<keyword evidence="3 6" id="KW-0812">Transmembrane</keyword>
<feature type="transmembrane region" description="Helical" evidence="6">
    <location>
        <begin position="77"/>
        <end position="101"/>
    </location>
</feature>
<feature type="transmembrane region" description="Helical" evidence="6">
    <location>
        <begin position="7"/>
        <end position="32"/>
    </location>
</feature>
<dbReference type="PANTHER" id="PTHR43701:SF2">
    <property type="entry name" value="MEMBRANE TRANSPORTER PROTEIN YJNA-RELATED"/>
    <property type="match status" value="1"/>
</dbReference>
<accession>A0A917JEY7</accession>
<dbReference type="Pfam" id="PF01925">
    <property type="entry name" value="TauE"/>
    <property type="match status" value="1"/>
</dbReference>
<proteinExistence type="inferred from homology"/>
<reference evidence="7" key="1">
    <citation type="journal article" date="2014" name="Int. J. Syst. Evol. Microbiol.">
        <title>Complete genome sequence of Corynebacterium casei LMG S-19264T (=DSM 44701T), isolated from a smear-ripened cheese.</title>
        <authorList>
            <consortium name="US DOE Joint Genome Institute (JGI-PGF)"/>
            <person name="Walter F."/>
            <person name="Albersmeier A."/>
            <person name="Kalinowski J."/>
            <person name="Ruckert C."/>
        </authorList>
    </citation>
    <scope>NUCLEOTIDE SEQUENCE</scope>
    <source>
        <strain evidence="7">CCM 8433</strain>
    </source>
</reference>
<feature type="transmembrane region" description="Helical" evidence="6">
    <location>
        <begin position="213"/>
        <end position="235"/>
    </location>
</feature>
<evidence type="ECO:0000256" key="1">
    <source>
        <dbReference type="ARBA" id="ARBA00004141"/>
    </source>
</evidence>
<comment type="subcellular location">
    <subcellularLocation>
        <location evidence="6">Cell membrane</location>
        <topology evidence="6">Multi-pass membrane protein</topology>
    </subcellularLocation>
    <subcellularLocation>
        <location evidence="1">Membrane</location>
        <topology evidence="1">Multi-pass membrane protein</topology>
    </subcellularLocation>
</comment>
<dbReference type="PANTHER" id="PTHR43701">
    <property type="entry name" value="MEMBRANE TRANSPORTER PROTEIN MJ0441-RELATED"/>
    <property type="match status" value="1"/>
</dbReference>
<gene>
    <name evidence="7" type="ORF">GCM10011482_10630</name>
</gene>
<feature type="transmembrane region" description="Helical" evidence="6">
    <location>
        <begin position="140"/>
        <end position="160"/>
    </location>
</feature>
<feature type="transmembrane region" description="Helical" evidence="6">
    <location>
        <begin position="47"/>
        <end position="65"/>
    </location>
</feature>
<dbReference type="GO" id="GO:0005886">
    <property type="term" value="C:plasma membrane"/>
    <property type="evidence" value="ECO:0007669"/>
    <property type="project" value="UniProtKB-SubCell"/>
</dbReference>
<dbReference type="AlphaFoldDB" id="A0A917JEY7"/>
<dbReference type="InterPro" id="IPR051598">
    <property type="entry name" value="TSUP/Inactive_protease-like"/>
</dbReference>
<feature type="transmembrane region" description="Helical" evidence="6">
    <location>
        <begin position="107"/>
        <end position="128"/>
    </location>
</feature>
<dbReference type="Proteomes" id="UP000622610">
    <property type="component" value="Unassembled WGS sequence"/>
</dbReference>
<keyword evidence="8" id="KW-1185">Reference proteome</keyword>
<keyword evidence="6" id="KW-1003">Cell membrane</keyword>
<evidence type="ECO:0000256" key="2">
    <source>
        <dbReference type="ARBA" id="ARBA00009142"/>
    </source>
</evidence>
<comment type="caution">
    <text evidence="7">The sequence shown here is derived from an EMBL/GenBank/DDBJ whole genome shotgun (WGS) entry which is preliminary data.</text>
</comment>
<evidence type="ECO:0000256" key="4">
    <source>
        <dbReference type="ARBA" id="ARBA00022989"/>
    </source>
</evidence>
<evidence type="ECO:0000313" key="8">
    <source>
        <dbReference type="Proteomes" id="UP000622610"/>
    </source>
</evidence>
<evidence type="ECO:0000256" key="6">
    <source>
        <dbReference type="RuleBase" id="RU363041"/>
    </source>
</evidence>
<evidence type="ECO:0000256" key="5">
    <source>
        <dbReference type="ARBA" id="ARBA00023136"/>
    </source>
</evidence>
<feature type="transmembrane region" description="Helical" evidence="6">
    <location>
        <begin position="180"/>
        <end position="201"/>
    </location>
</feature>
<keyword evidence="5 6" id="KW-0472">Membrane</keyword>